<dbReference type="RefSeq" id="WP_126793222.1">
    <property type="nucleotide sequence ID" value="NZ_PIPI01000006.1"/>
</dbReference>
<dbReference type="GO" id="GO:0016491">
    <property type="term" value="F:oxidoreductase activity"/>
    <property type="evidence" value="ECO:0007669"/>
    <property type="project" value="InterPro"/>
</dbReference>
<reference evidence="4 5" key="1">
    <citation type="journal article" date="2011" name="Front. Microbiol.">
        <title>Genomic signatures of strain selection and enhancement in Bacillus atrophaeus var. globigii, a historical biowarfare simulant.</title>
        <authorList>
            <person name="Gibbons H.S."/>
            <person name="Broomall S.M."/>
            <person name="McNew L.A."/>
            <person name="Daligault H."/>
            <person name="Chapman C."/>
            <person name="Bruce D."/>
            <person name="Karavis M."/>
            <person name="Krepps M."/>
            <person name="McGregor P.A."/>
            <person name="Hong C."/>
            <person name="Park K.H."/>
            <person name="Akmal A."/>
            <person name="Feldman A."/>
            <person name="Lin J.S."/>
            <person name="Chang W.E."/>
            <person name="Higgs B.W."/>
            <person name="Demirev P."/>
            <person name="Lindquist J."/>
            <person name="Liem A."/>
            <person name="Fochler E."/>
            <person name="Read T.D."/>
            <person name="Tapia R."/>
            <person name="Johnson S."/>
            <person name="Bishop-Lilly K.A."/>
            <person name="Detter C."/>
            <person name="Han C."/>
            <person name="Sozhamannan S."/>
            <person name="Rosenzweig C.N."/>
            <person name="Skowronski E.W."/>
        </authorList>
    </citation>
    <scope>NUCLEOTIDE SEQUENCE [LARGE SCALE GENOMIC DNA]</scope>
    <source>
        <strain evidence="4 5">AK5</strain>
    </source>
</reference>
<comment type="cofactor">
    <cofactor evidence="1">
        <name>FMN</name>
        <dbReference type="ChEBI" id="CHEBI:58210"/>
    </cofactor>
</comment>
<dbReference type="GO" id="GO:0005829">
    <property type="term" value="C:cytosol"/>
    <property type="evidence" value="ECO:0007669"/>
    <property type="project" value="TreeGrafter"/>
</dbReference>
<keyword evidence="2" id="KW-0288">FMN</keyword>
<dbReference type="Gene3D" id="3.40.50.360">
    <property type="match status" value="1"/>
</dbReference>
<feature type="domain" description="NADPH-dependent FMN reductase-like" evidence="3">
    <location>
        <begin position="7"/>
        <end position="160"/>
    </location>
</feature>
<name>A0A432VS10_9GAMM</name>
<dbReference type="PANTHER" id="PTHR30543">
    <property type="entry name" value="CHROMATE REDUCTASE"/>
    <property type="match status" value="1"/>
</dbReference>
<keyword evidence="5" id="KW-1185">Reference proteome</keyword>
<protein>
    <recommendedName>
        <fullName evidence="3">NADPH-dependent FMN reductase-like domain-containing protein</fullName>
    </recommendedName>
</protein>
<dbReference type="InterPro" id="IPR005025">
    <property type="entry name" value="FMN_Rdtase-like_dom"/>
</dbReference>
<evidence type="ECO:0000256" key="2">
    <source>
        <dbReference type="ARBA" id="ARBA00022643"/>
    </source>
</evidence>
<dbReference type="OrthoDB" id="5767802at2"/>
<keyword evidence="2" id="KW-0285">Flavoprotein</keyword>
<dbReference type="GO" id="GO:0010181">
    <property type="term" value="F:FMN binding"/>
    <property type="evidence" value="ECO:0007669"/>
    <property type="project" value="TreeGrafter"/>
</dbReference>
<sequence length="188" mass="20344">MTQSKKKILAFAGSLRADSFNKKLIQNAVKIAESEGHEVTLIDLNDFPLPIYNGDIEDAGMPDKVRELQALFAKHDSFLIATPEYNGAVPALVKNTLDWMSRSLENGDSGITLFKGKVVGIISASPGALGGLRALLALRDQLAKLSLWVAPTQFALSKAHEAFAEDGSFKDEEQAKRIKAVIADMAAF</sequence>
<dbReference type="PANTHER" id="PTHR30543:SF21">
    <property type="entry name" value="NAD(P)H-DEPENDENT FMN REDUCTASE LOT6"/>
    <property type="match status" value="1"/>
</dbReference>
<evidence type="ECO:0000313" key="4">
    <source>
        <dbReference type="EMBL" id="RUO19124.1"/>
    </source>
</evidence>
<evidence type="ECO:0000259" key="3">
    <source>
        <dbReference type="Pfam" id="PF03358"/>
    </source>
</evidence>
<proteinExistence type="predicted"/>
<dbReference type="SUPFAM" id="SSF52218">
    <property type="entry name" value="Flavoproteins"/>
    <property type="match status" value="1"/>
</dbReference>
<gene>
    <name evidence="4" type="ORF">CWE06_08785</name>
</gene>
<comment type="caution">
    <text evidence="4">The sequence shown here is derived from an EMBL/GenBank/DDBJ whole genome shotgun (WGS) entry which is preliminary data.</text>
</comment>
<evidence type="ECO:0000313" key="5">
    <source>
        <dbReference type="Proteomes" id="UP000288212"/>
    </source>
</evidence>
<dbReference type="Pfam" id="PF03358">
    <property type="entry name" value="FMN_red"/>
    <property type="match status" value="1"/>
</dbReference>
<organism evidence="4 5">
    <name type="scientific">Aliidiomarina haloalkalitolerans</name>
    <dbReference type="NCBI Taxonomy" id="859059"/>
    <lineage>
        <taxon>Bacteria</taxon>
        <taxon>Pseudomonadati</taxon>
        <taxon>Pseudomonadota</taxon>
        <taxon>Gammaproteobacteria</taxon>
        <taxon>Alteromonadales</taxon>
        <taxon>Idiomarinaceae</taxon>
        <taxon>Aliidiomarina</taxon>
    </lineage>
</organism>
<dbReference type="EMBL" id="PIPI01000006">
    <property type="protein sequence ID" value="RUO19124.1"/>
    <property type="molecule type" value="Genomic_DNA"/>
</dbReference>
<evidence type="ECO:0000256" key="1">
    <source>
        <dbReference type="ARBA" id="ARBA00001917"/>
    </source>
</evidence>
<dbReference type="InterPro" id="IPR029039">
    <property type="entry name" value="Flavoprotein-like_sf"/>
</dbReference>
<accession>A0A432VS10</accession>
<dbReference type="InterPro" id="IPR050712">
    <property type="entry name" value="NAD(P)H-dep_reductase"/>
</dbReference>
<dbReference type="AlphaFoldDB" id="A0A432VS10"/>
<dbReference type="Proteomes" id="UP000288212">
    <property type="component" value="Unassembled WGS sequence"/>
</dbReference>